<sequence>MYPESKFDSPPQRFRVATGELVFIYARSLIARVFTNTNTNINTKTGVWAYRYDQPNPVLGSAIVAIFNGTRTGNNGTATSTFTPRPSLRNKPCRVSGVVRDHNPNV</sequence>
<evidence type="ECO:0000256" key="1">
    <source>
        <dbReference type="SAM" id="MobiDB-lite"/>
    </source>
</evidence>
<reference evidence="2 3" key="1">
    <citation type="submission" date="2024-02" db="EMBL/GenBank/DDBJ databases">
        <title>A draft genome for the cacao thread blight pathogen Marasmius crinis-equi.</title>
        <authorList>
            <person name="Cohen S.P."/>
            <person name="Baruah I.K."/>
            <person name="Amoako-Attah I."/>
            <person name="Bukari Y."/>
            <person name="Meinhardt L.W."/>
            <person name="Bailey B.A."/>
        </authorList>
    </citation>
    <scope>NUCLEOTIDE SEQUENCE [LARGE SCALE GENOMIC DNA]</scope>
    <source>
        <strain evidence="2 3">GH-76</strain>
    </source>
</reference>
<dbReference type="Proteomes" id="UP001465976">
    <property type="component" value="Unassembled WGS sequence"/>
</dbReference>
<feature type="region of interest" description="Disordered" evidence="1">
    <location>
        <begin position="74"/>
        <end position="106"/>
    </location>
</feature>
<dbReference type="EMBL" id="JBAHYK010001992">
    <property type="protein sequence ID" value="KAL0566160.1"/>
    <property type="molecule type" value="Genomic_DNA"/>
</dbReference>
<accession>A0ABR3ETH2</accession>
<gene>
    <name evidence="2" type="ORF">V5O48_015854</name>
</gene>
<protein>
    <submittedName>
        <fullName evidence="2">Uncharacterized protein</fullName>
    </submittedName>
</protein>
<keyword evidence="3" id="KW-1185">Reference proteome</keyword>
<name>A0ABR3ETH2_9AGAR</name>
<evidence type="ECO:0000313" key="3">
    <source>
        <dbReference type="Proteomes" id="UP001465976"/>
    </source>
</evidence>
<proteinExistence type="predicted"/>
<comment type="caution">
    <text evidence="2">The sequence shown here is derived from an EMBL/GenBank/DDBJ whole genome shotgun (WGS) entry which is preliminary data.</text>
</comment>
<evidence type="ECO:0000313" key="2">
    <source>
        <dbReference type="EMBL" id="KAL0566160.1"/>
    </source>
</evidence>
<organism evidence="2 3">
    <name type="scientific">Marasmius crinis-equi</name>
    <dbReference type="NCBI Taxonomy" id="585013"/>
    <lineage>
        <taxon>Eukaryota</taxon>
        <taxon>Fungi</taxon>
        <taxon>Dikarya</taxon>
        <taxon>Basidiomycota</taxon>
        <taxon>Agaricomycotina</taxon>
        <taxon>Agaricomycetes</taxon>
        <taxon>Agaricomycetidae</taxon>
        <taxon>Agaricales</taxon>
        <taxon>Marasmiineae</taxon>
        <taxon>Marasmiaceae</taxon>
        <taxon>Marasmius</taxon>
    </lineage>
</organism>